<dbReference type="EMBL" id="CAFBMB010000126">
    <property type="protein sequence ID" value="CAB4907558.1"/>
    <property type="molecule type" value="Genomic_DNA"/>
</dbReference>
<reference evidence="1" key="1">
    <citation type="submission" date="2020-05" db="EMBL/GenBank/DDBJ databases">
        <authorList>
            <person name="Chiriac C."/>
            <person name="Salcher M."/>
            <person name="Ghai R."/>
            <person name="Kavagutti S V."/>
        </authorList>
    </citation>
    <scope>NUCLEOTIDE SEQUENCE</scope>
</reference>
<protein>
    <submittedName>
        <fullName evidence="1">Unannotated protein</fullName>
    </submittedName>
</protein>
<organism evidence="1">
    <name type="scientific">freshwater metagenome</name>
    <dbReference type="NCBI Taxonomy" id="449393"/>
    <lineage>
        <taxon>unclassified sequences</taxon>
        <taxon>metagenomes</taxon>
        <taxon>ecological metagenomes</taxon>
    </lineage>
</organism>
<name>A0A6J7GLS5_9ZZZZ</name>
<accession>A0A6J7GLS5</accession>
<gene>
    <name evidence="1" type="ORF">UFOPK3516_01290</name>
</gene>
<dbReference type="AlphaFoldDB" id="A0A6J7GLS5"/>
<sequence>MLAMFTPLGVVSVFIGRACDDLAKMVVFGWRARRLKWGAVVAKHNMVNAFADDPTVVLMQAQ</sequence>
<evidence type="ECO:0000313" key="1">
    <source>
        <dbReference type="EMBL" id="CAB4907558.1"/>
    </source>
</evidence>
<proteinExistence type="predicted"/>